<reference evidence="2" key="2">
    <citation type="journal article" date="2015" name="Data Brief">
        <title>Shoot transcriptome of the giant reed, Arundo donax.</title>
        <authorList>
            <person name="Barrero R.A."/>
            <person name="Guerrero F.D."/>
            <person name="Moolhuijzen P."/>
            <person name="Goolsby J.A."/>
            <person name="Tidwell J."/>
            <person name="Bellgard S.E."/>
            <person name="Bellgard M.I."/>
        </authorList>
    </citation>
    <scope>NUCLEOTIDE SEQUENCE</scope>
    <source>
        <tissue evidence="2">Shoot tissue taken approximately 20 cm above the soil surface</tissue>
    </source>
</reference>
<keyword evidence="1" id="KW-0472">Membrane</keyword>
<reference evidence="2" key="1">
    <citation type="submission" date="2014-09" db="EMBL/GenBank/DDBJ databases">
        <authorList>
            <person name="Magalhaes I.L.F."/>
            <person name="Oliveira U."/>
            <person name="Santos F.R."/>
            <person name="Vidigal T.H.D.A."/>
            <person name="Brescovit A.D."/>
            <person name="Santos A.J."/>
        </authorList>
    </citation>
    <scope>NUCLEOTIDE SEQUENCE</scope>
    <source>
        <tissue evidence="2">Shoot tissue taken approximately 20 cm above the soil surface</tissue>
    </source>
</reference>
<protein>
    <submittedName>
        <fullName evidence="2">Uncharacterized protein</fullName>
    </submittedName>
</protein>
<evidence type="ECO:0000256" key="1">
    <source>
        <dbReference type="SAM" id="Phobius"/>
    </source>
</evidence>
<organism evidence="2">
    <name type="scientific">Arundo donax</name>
    <name type="common">Giant reed</name>
    <name type="synonym">Donax arundinaceus</name>
    <dbReference type="NCBI Taxonomy" id="35708"/>
    <lineage>
        <taxon>Eukaryota</taxon>
        <taxon>Viridiplantae</taxon>
        <taxon>Streptophyta</taxon>
        <taxon>Embryophyta</taxon>
        <taxon>Tracheophyta</taxon>
        <taxon>Spermatophyta</taxon>
        <taxon>Magnoliopsida</taxon>
        <taxon>Liliopsida</taxon>
        <taxon>Poales</taxon>
        <taxon>Poaceae</taxon>
        <taxon>PACMAD clade</taxon>
        <taxon>Arundinoideae</taxon>
        <taxon>Arundineae</taxon>
        <taxon>Arundo</taxon>
    </lineage>
</organism>
<name>A0A0A9F2T5_ARUDO</name>
<sequence length="84" mass="9762">MVKFLCVCFIYLVFRGFISHRSLNMGETLLEVENHHCKLTRGIQTPTLIDLWTIGSSIASVILVFIMPSHFRLQNMQLWDLSLH</sequence>
<dbReference type="AlphaFoldDB" id="A0A0A9F2T5"/>
<keyword evidence="1" id="KW-1133">Transmembrane helix</keyword>
<proteinExistence type="predicted"/>
<accession>A0A0A9F2T5</accession>
<keyword evidence="1" id="KW-0812">Transmembrane</keyword>
<feature type="transmembrane region" description="Helical" evidence="1">
    <location>
        <begin position="43"/>
        <end position="66"/>
    </location>
</feature>
<dbReference type="EMBL" id="GBRH01191294">
    <property type="protein sequence ID" value="JAE06602.1"/>
    <property type="molecule type" value="Transcribed_RNA"/>
</dbReference>
<evidence type="ECO:0000313" key="2">
    <source>
        <dbReference type="EMBL" id="JAE06602.1"/>
    </source>
</evidence>